<dbReference type="Proteomes" id="UP000245956">
    <property type="component" value="Unassembled WGS sequence"/>
</dbReference>
<accession>A0A2U3DR84</accession>
<evidence type="ECO:0008006" key="4">
    <source>
        <dbReference type="Google" id="ProtNLM"/>
    </source>
</evidence>
<keyword evidence="1" id="KW-0732">Signal</keyword>
<dbReference type="InterPro" id="IPR011042">
    <property type="entry name" value="6-blade_b-propeller_TolB-like"/>
</dbReference>
<protein>
    <recommendedName>
        <fullName evidence="4">Six-bladed beta-propeller, TolB-like protein</fullName>
    </recommendedName>
</protein>
<dbReference type="AlphaFoldDB" id="A0A2U3DR84"/>
<comment type="caution">
    <text evidence="2">The sequence shown here is derived from an EMBL/GenBank/DDBJ whole genome shotgun (WGS) entry which is preliminary data.</text>
</comment>
<reference evidence="2 3" key="1">
    <citation type="journal article" date="2016" name="Front. Microbiol.">
        <title>Genome and transcriptome sequences reveal the specific parasitism of the nematophagous Purpureocillium lilacinum 36-1.</title>
        <authorList>
            <person name="Xie J."/>
            <person name="Li S."/>
            <person name="Mo C."/>
            <person name="Xiao X."/>
            <person name="Peng D."/>
            <person name="Wang G."/>
            <person name="Xiao Y."/>
        </authorList>
    </citation>
    <scope>NUCLEOTIDE SEQUENCE [LARGE SCALE GENOMIC DNA]</scope>
    <source>
        <strain evidence="2 3">36-1</strain>
    </source>
</reference>
<organism evidence="2 3">
    <name type="scientific">Purpureocillium lilacinum</name>
    <name type="common">Paecilomyces lilacinus</name>
    <dbReference type="NCBI Taxonomy" id="33203"/>
    <lineage>
        <taxon>Eukaryota</taxon>
        <taxon>Fungi</taxon>
        <taxon>Dikarya</taxon>
        <taxon>Ascomycota</taxon>
        <taxon>Pezizomycotina</taxon>
        <taxon>Sordariomycetes</taxon>
        <taxon>Hypocreomycetidae</taxon>
        <taxon>Hypocreales</taxon>
        <taxon>Ophiocordycipitaceae</taxon>
        <taxon>Purpureocillium</taxon>
    </lineage>
</organism>
<dbReference type="PANTHER" id="PTHR42060">
    <property type="entry name" value="NHL REPEAT-CONTAINING PROTEIN-RELATED"/>
    <property type="match status" value="1"/>
</dbReference>
<feature type="signal peptide" evidence="1">
    <location>
        <begin position="1"/>
        <end position="21"/>
    </location>
</feature>
<feature type="chain" id="PRO_5015470434" description="Six-bladed beta-propeller, TolB-like protein" evidence="1">
    <location>
        <begin position="22"/>
        <end position="361"/>
    </location>
</feature>
<dbReference type="Gene3D" id="2.120.10.30">
    <property type="entry name" value="TolB, C-terminal domain"/>
    <property type="match status" value="1"/>
</dbReference>
<sequence>MRLQTTWGLPSLLLLAAGVAGTRDPTHSSLPVRLVHQFPTPTYIDDVRVASNGDVLVTTMVPSASIFSIRGAASPEKPTVRLLHTFSEINYVSGIIETQPGVFAFIGGNQSTVGVGANGTFGIWEIDIRASEPVIREIVHIPESGYLLGVDALPGKPTTILVSDGANCLVWKVDTLTGQYEVAVQDPNMRYPRWKFTPQGIDGIRVHKGYLYWGNSYIGCIYRIPIGDDGKAISGAKSELVTEITTIFLDKFDIGPIGSDFVWATTNEGNRLFAVTPDGKHSVVAGAPDQMTLAGCTAAAFGKLKGDLNTLYVVTAGGLGLPVNGTITEGGKVVAVDTNRFVRSHKTGPGANEYLELRKHN</sequence>
<dbReference type="PANTHER" id="PTHR42060:SF1">
    <property type="entry name" value="NHL REPEAT-CONTAINING PROTEIN"/>
    <property type="match status" value="1"/>
</dbReference>
<proteinExistence type="predicted"/>
<dbReference type="InterPro" id="IPR052998">
    <property type="entry name" value="Hetero-Diels-Alderase-like"/>
</dbReference>
<evidence type="ECO:0000256" key="1">
    <source>
        <dbReference type="SAM" id="SignalP"/>
    </source>
</evidence>
<dbReference type="SUPFAM" id="SSF63829">
    <property type="entry name" value="Calcium-dependent phosphotriesterase"/>
    <property type="match status" value="1"/>
</dbReference>
<evidence type="ECO:0000313" key="3">
    <source>
        <dbReference type="Proteomes" id="UP000245956"/>
    </source>
</evidence>
<name>A0A2U3DR84_PURLI</name>
<evidence type="ECO:0000313" key="2">
    <source>
        <dbReference type="EMBL" id="PWI64754.1"/>
    </source>
</evidence>
<dbReference type="EMBL" id="LCWV01000046">
    <property type="protein sequence ID" value="PWI64754.1"/>
    <property type="molecule type" value="Genomic_DNA"/>
</dbReference>
<gene>
    <name evidence="2" type="ORF">PCL_08619</name>
</gene>